<protein>
    <submittedName>
        <fullName evidence="1">Uncharacterized protein</fullName>
    </submittedName>
</protein>
<name>A0A0H2XY43_BURO1</name>
<dbReference type="EMBL" id="CP000379">
    <property type="protein sequence ID" value="ABF79138.1"/>
    <property type="molecule type" value="Genomic_DNA"/>
</dbReference>
<proteinExistence type="predicted"/>
<dbReference type="AlphaFoldDB" id="A0A0H2XY43"/>
<organism evidence="1">
    <name type="scientific">Burkholderia orbicola (strain AU 1054)</name>
    <dbReference type="NCBI Taxonomy" id="331271"/>
    <lineage>
        <taxon>Bacteria</taxon>
        <taxon>Pseudomonadati</taxon>
        <taxon>Pseudomonadota</taxon>
        <taxon>Betaproteobacteria</taxon>
        <taxon>Burkholderiales</taxon>
        <taxon>Burkholderiaceae</taxon>
        <taxon>Burkholderia</taxon>
        <taxon>Burkholderia cepacia complex</taxon>
        <taxon>Burkholderia orbicola</taxon>
    </lineage>
</organism>
<evidence type="ECO:0000313" key="1">
    <source>
        <dbReference type="EMBL" id="ABF79138.1"/>
    </source>
</evidence>
<sequence length="96" mass="10432">MQRRQTMIKHFDYTLGNETIALCASFGAGPAFRRVLVSRADSMETLVVLDARGLSGLLKVATEEPEGLLDDAIRKVGDEQLVEQAISGRTIVEAAL</sequence>
<accession>A0A0H2XY43</accession>
<gene>
    <name evidence="1" type="ordered locus">Bcen_4252</name>
</gene>
<reference evidence="1" key="1">
    <citation type="submission" date="2006-05" db="EMBL/GenBank/DDBJ databases">
        <title>Complete sequence of chromosome 2 of Burkholderia cenocepacia AU 1054.</title>
        <authorList>
            <consortium name="US DOE Joint Genome Institute"/>
            <person name="Copeland A."/>
            <person name="Lucas S."/>
            <person name="Lapidus A."/>
            <person name="Barry K."/>
            <person name="Detter J.C."/>
            <person name="Glavina del Rio T."/>
            <person name="Hammon N."/>
            <person name="Israni S."/>
            <person name="Dalin E."/>
            <person name="Tice H."/>
            <person name="Pitluck S."/>
            <person name="Chain P."/>
            <person name="Malfatti S."/>
            <person name="Shin M."/>
            <person name="Vergez L."/>
            <person name="Schmutz J."/>
            <person name="Larimer F."/>
            <person name="Land M."/>
            <person name="Hauser L."/>
            <person name="Kyrpides N."/>
            <person name="Lykidis A."/>
            <person name="LiPuma J.J."/>
            <person name="Konstantinidis K."/>
            <person name="Tiedje J.M."/>
            <person name="Richardson P."/>
        </authorList>
    </citation>
    <scope>NUCLEOTIDE SEQUENCE [LARGE SCALE GENOMIC DNA]</scope>
    <source>
        <strain evidence="1">AU 1054</strain>
    </source>
</reference>
<dbReference type="HOGENOM" id="CLU_159810_0_0_4"/>